<dbReference type="SMART" id="SM00530">
    <property type="entry name" value="HTH_XRE"/>
    <property type="match status" value="1"/>
</dbReference>
<dbReference type="PROSITE" id="PS50943">
    <property type="entry name" value="HTH_CROC1"/>
    <property type="match status" value="1"/>
</dbReference>
<evidence type="ECO:0000259" key="1">
    <source>
        <dbReference type="PROSITE" id="PS50943"/>
    </source>
</evidence>
<dbReference type="Pfam" id="PF19054">
    <property type="entry name" value="DUF5753"/>
    <property type="match status" value="1"/>
</dbReference>
<gene>
    <name evidence="2" type="ORF">NZH93_11600</name>
</gene>
<dbReference type="RefSeq" id="WP_259622998.1">
    <property type="nucleotide sequence ID" value="NZ_JANYMP010000004.1"/>
</dbReference>
<evidence type="ECO:0000313" key="2">
    <source>
        <dbReference type="EMBL" id="MCS7477500.1"/>
    </source>
</evidence>
<protein>
    <submittedName>
        <fullName evidence="2">Helix-turn-helix transcriptional regulator</fullName>
    </submittedName>
</protein>
<dbReference type="InterPro" id="IPR043917">
    <property type="entry name" value="DUF5753"/>
</dbReference>
<dbReference type="InterPro" id="IPR010982">
    <property type="entry name" value="Lambda_DNA-bd_dom_sf"/>
</dbReference>
<accession>A0A9X2VIT5</accession>
<dbReference type="InterPro" id="IPR001387">
    <property type="entry name" value="Cro/C1-type_HTH"/>
</dbReference>
<organism evidence="2 3">
    <name type="scientific">Umezawaea endophytica</name>
    <dbReference type="NCBI Taxonomy" id="1654476"/>
    <lineage>
        <taxon>Bacteria</taxon>
        <taxon>Bacillati</taxon>
        <taxon>Actinomycetota</taxon>
        <taxon>Actinomycetes</taxon>
        <taxon>Pseudonocardiales</taxon>
        <taxon>Pseudonocardiaceae</taxon>
        <taxon>Umezawaea</taxon>
    </lineage>
</organism>
<dbReference type="EMBL" id="JANYMP010000004">
    <property type="protein sequence ID" value="MCS7477500.1"/>
    <property type="molecule type" value="Genomic_DNA"/>
</dbReference>
<keyword evidence="3" id="KW-1185">Reference proteome</keyword>
<dbReference type="AlphaFoldDB" id="A0A9X2VIT5"/>
<dbReference type="Proteomes" id="UP001141259">
    <property type="component" value="Unassembled WGS sequence"/>
</dbReference>
<evidence type="ECO:0000313" key="3">
    <source>
        <dbReference type="Proteomes" id="UP001141259"/>
    </source>
</evidence>
<name>A0A9X2VIT5_9PSEU</name>
<reference evidence="2" key="1">
    <citation type="submission" date="2022-08" db="EMBL/GenBank/DDBJ databases">
        <authorList>
            <person name="Tistechok S."/>
            <person name="Samborskyy M."/>
            <person name="Roman I."/>
        </authorList>
    </citation>
    <scope>NUCLEOTIDE SEQUENCE</scope>
    <source>
        <strain evidence="2">DSM 103496</strain>
    </source>
</reference>
<comment type="caution">
    <text evidence="2">The sequence shown here is derived from an EMBL/GenBank/DDBJ whole genome shotgun (WGS) entry which is preliminary data.</text>
</comment>
<proteinExistence type="predicted"/>
<feature type="domain" description="HTH cro/C1-type" evidence="1">
    <location>
        <begin position="16"/>
        <end position="58"/>
    </location>
</feature>
<sequence length="280" mass="30898">MATSFEQRRAEFGERLRIIREQAGLTAKQLAAEIGWNAPKLSKLETAKQTASPEDLEAWLAVTTPGDIVAAELREDLAAIREAYVTWKAQVRLGHRARQEEAVQVEQAATVIRAVDVGVVPGLLQTPEYARHVLLASAGLHGGGQDIPDAVRSRMRRQQVLYEPGRTIETLMTESALLHPIAPPDVMTSQIHRLLSTIGLPNVRFGILPARTRLPYPLVHGFWIVDQLVMIEFLTAEVRVSDPEEVATYGKLADRLWSVAAEGNDARELLTRVAAELPAD</sequence>
<dbReference type="Pfam" id="PF13560">
    <property type="entry name" value="HTH_31"/>
    <property type="match status" value="1"/>
</dbReference>
<dbReference type="CDD" id="cd00093">
    <property type="entry name" value="HTH_XRE"/>
    <property type="match status" value="1"/>
</dbReference>
<dbReference type="GO" id="GO:0003677">
    <property type="term" value="F:DNA binding"/>
    <property type="evidence" value="ECO:0007669"/>
    <property type="project" value="InterPro"/>
</dbReference>
<dbReference type="Gene3D" id="1.10.260.40">
    <property type="entry name" value="lambda repressor-like DNA-binding domains"/>
    <property type="match status" value="1"/>
</dbReference>
<dbReference type="SUPFAM" id="SSF47413">
    <property type="entry name" value="lambda repressor-like DNA-binding domains"/>
    <property type="match status" value="1"/>
</dbReference>